<evidence type="ECO:0000256" key="1">
    <source>
        <dbReference type="ARBA" id="ARBA00023015"/>
    </source>
</evidence>
<name>A0A0M9GNA3_9HYPH</name>
<dbReference type="PROSITE" id="PS51078">
    <property type="entry name" value="ICLR_ED"/>
    <property type="match status" value="1"/>
</dbReference>
<dbReference type="InterPro" id="IPR036388">
    <property type="entry name" value="WH-like_DNA-bd_sf"/>
</dbReference>
<dbReference type="STRING" id="1514904.SU32_05965"/>
<accession>A0A0M9GNA3</accession>
<evidence type="ECO:0000256" key="3">
    <source>
        <dbReference type="ARBA" id="ARBA00023163"/>
    </source>
</evidence>
<dbReference type="InterPro" id="IPR005471">
    <property type="entry name" value="Tscrpt_reg_IclR_N"/>
</dbReference>
<dbReference type="InterPro" id="IPR036390">
    <property type="entry name" value="WH_DNA-bd_sf"/>
</dbReference>
<keyword evidence="7" id="KW-1185">Reference proteome</keyword>
<evidence type="ECO:0000313" key="6">
    <source>
        <dbReference type="EMBL" id="KPB01907.1"/>
    </source>
</evidence>
<dbReference type="GO" id="GO:0045892">
    <property type="term" value="P:negative regulation of DNA-templated transcription"/>
    <property type="evidence" value="ECO:0007669"/>
    <property type="project" value="TreeGrafter"/>
</dbReference>
<dbReference type="Gene3D" id="3.30.450.40">
    <property type="match status" value="1"/>
</dbReference>
<organism evidence="6 7">
    <name type="scientific">Ahrensia marina</name>
    <dbReference type="NCBI Taxonomy" id="1514904"/>
    <lineage>
        <taxon>Bacteria</taxon>
        <taxon>Pseudomonadati</taxon>
        <taxon>Pseudomonadota</taxon>
        <taxon>Alphaproteobacteria</taxon>
        <taxon>Hyphomicrobiales</taxon>
        <taxon>Ahrensiaceae</taxon>
        <taxon>Ahrensia</taxon>
    </lineage>
</organism>
<dbReference type="PATRIC" id="fig|1514904.3.peg.3217"/>
<evidence type="ECO:0000259" key="5">
    <source>
        <dbReference type="PROSITE" id="PS51078"/>
    </source>
</evidence>
<sequence>MASTKIDHDTGTLGKAVAVLEAIAVSDTPMRFRDLTNCIDQPRGTLHRQVSNLLEEGLLEINADQSYSLGFRFLKFAARAWSSNGFREIAEPHLKALHELTGETIHLGILKGAEVIYLDKVESRQAVRMHSQVGNSSPCYCTGVGKAGLSALPNAEIIARLSDVNFNQFTSTTLTSPQAVLSEIDEIRASGNAYDREEHEPGIHCIAAPVFTEDRSVVGGLSVTAPCYRVPVEKLEAWAADVRNAAKAIMEELPIKMGPRA</sequence>
<dbReference type="RefSeq" id="WP_082376487.1">
    <property type="nucleotide sequence ID" value="NZ_JXMU01000007.1"/>
</dbReference>
<dbReference type="EMBL" id="JXMU01000007">
    <property type="protein sequence ID" value="KPB01907.1"/>
    <property type="molecule type" value="Genomic_DNA"/>
</dbReference>
<keyword evidence="1" id="KW-0805">Transcription regulation</keyword>
<dbReference type="InterPro" id="IPR029016">
    <property type="entry name" value="GAF-like_dom_sf"/>
</dbReference>
<dbReference type="PANTHER" id="PTHR30136">
    <property type="entry name" value="HELIX-TURN-HELIX TRANSCRIPTIONAL REGULATOR, ICLR FAMILY"/>
    <property type="match status" value="1"/>
</dbReference>
<feature type="domain" description="HTH iclR-type" evidence="4">
    <location>
        <begin position="10"/>
        <end position="71"/>
    </location>
</feature>
<evidence type="ECO:0000259" key="4">
    <source>
        <dbReference type="PROSITE" id="PS51077"/>
    </source>
</evidence>
<protein>
    <submittedName>
        <fullName evidence="6">IclR family transcriptional regulator</fullName>
    </submittedName>
</protein>
<evidence type="ECO:0000256" key="2">
    <source>
        <dbReference type="ARBA" id="ARBA00023125"/>
    </source>
</evidence>
<gene>
    <name evidence="6" type="ORF">SU32_05965</name>
</gene>
<dbReference type="AlphaFoldDB" id="A0A0M9GNA3"/>
<dbReference type="InterPro" id="IPR014757">
    <property type="entry name" value="Tscrpt_reg_IclR_C"/>
</dbReference>
<dbReference type="PROSITE" id="PS51077">
    <property type="entry name" value="HTH_ICLR"/>
    <property type="match status" value="1"/>
</dbReference>
<evidence type="ECO:0000313" key="7">
    <source>
        <dbReference type="Proteomes" id="UP000038011"/>
    </source>
</evidence>
<keyword evidence="2" id="KW-0238">DNA-binding</keyword>
<keyword evidence="3" id="KW-0804">Transcription</keyword>
<dbReference type="GO" id="GO:0003700">
    <property type="term" value="F:DNA-binding transcription factor activity"/>
    <property type="evidence" value="ECO:0007669"/>
    <property type="project" value="TreeGrafter"/>
</dbReference>
<dbReference type="InterPro" id="IPR050707">
    <property type="entry name" value="HTH_MetabolicPath_Reg"/>
</dbReference>
<dbReference type="OrthoDB" id="6057486at2"/>
<dbReference type="SUPFAM" id="SSF46785">
    <property type="entry name" value="Winged helix' DNA-binding domain"/>
    <property type="match status" value="1"/>
</dbReference>
<reference evidence="6 7" key="1">
    <citation type="submission" date="2015-01" db="EMBL/GenBank/DDBJ databases">
        <title>Ahrensia donghaiensis sp. nov., a novel dimethylsulphoniopropionate-cleavage bacterium isolated from seawater and emended descriptions of the genus Ahrensia and Ahrensia kielensis.</title>
        <authorList>
            <person name="Liu J."/>
        </authorList>
    </citation>
    <scope>NUCLEOTIDE SEQUENCE [LARGE SCALE GENOMIC DNA]</scope>
    <source>
        <strain evidence="6 7">LZD062</strain>
    </source>
</reference>
<dbReference type="GO" id="GO:0003677">
    <property type="term" value="F:DNA binding"/>
    <property type="evidence" value="ECO:0007669"/>
    <property type="project" value="UniProtKB-KW"/>
</dbReference>
<dbReference type="SUPFAM" id="SSF55781">
    <property type="entry name" value="GAF domain-like"/>
    <property type="match status" value="1"/>
</dbReference>
<dbReference type="Gene3D" id="1.10.10.10">
    <property type="entry name" value="Winged helix-like DNA-binding domain superfamily/Winged helix DNA-binding domain"/>
    <property type="match status" value="1"/>
</dbReference>
<dbReference type="Proteomes" id="UP000038011">
    <property type="component" value="Unassembled WGS sequence"/>
</dbReference>
<dbReference type="Pfam" id="PF01614">
    <property type="entry name" value="IclR_C"/>
    <property type="match status" value="1"/>
</dbReference>
<proteinExistence type="predicted"/>
<dbReference type="SMART" id="SM00346">
    <property type="entry name" value="HTH_ICLR"/>
    <property type="match status" value="1"/>
</dbReference>
<feature type="domain" description="IclR-ED" evidence="5">
    <location>
        <begin position="72"/>
        <end position="255"/>
    </location>
</feature>
<dbReference type="PANTHER" id="PTHR30136:SF24">
    <property type="entry name" value="HTH-TYPE TRANSCRIPTIONAL REPRESSOR ALLR"/>
    <property type="match status" value="1"/>
</dbReference>
<comment type="caution">
    <text evidence="6">The sequence shown here is derived from an EMBL/GenBank/DDBJ whole genome shotgun (WGS) entry which is preliminary data.</text>
</comment>
<dbReference type="Pfam" id="PF09339">
    <property type="entry name" value="HTH_IclR"/>
    <property type="match status" value="1"/>
</dbReference>